<dbReference type="Proteomes" id="UP000823388">
    <property type="component" value="Chromosome 9K"/>
</dbReference>
<sequence>MQPLHSQISHCCRPRATHGPSFAGAGMARSRVIWPIPTHRRAVVLAAHSRRRKQQPSSNILHQANPAAVEEPHRLLLQTFLDAPSNQLKLSFQLVSATVTVAGGDGRGVRGEEAIELDVKLAWREALGAPGAVVVKNHSDFPVYLKVLKCSAAAGIRVAVDFACNGWVYPVGKHPFRLFFTNDAYVKENTPRPLLGYREDELADLARPVLGGSREYPYPRRTKTGRPPTRADPHTETRVPLDQQIYVPCDERVGTAVIAAPSLPNLGGHFKSIAEIYSLVGLDDVGRLAKAKQIINSHAAAPKFPVPQVISVNPMSWRRDEEFDRQMLAGTNPVCIKRVTKFALTGELDRTAYGVQDSKITEDHIQKNMSGMTLQQALEDGRLFVVDHHDWVMPYLKRINELPGEEIGEISPRKAYAARTLLFLNNDSTLRPDDILSVNMFTAWDLAKAHATANDTSKNNFVFHWLNVHATMEPHVIATNRQLSVLHPVHKLLKPHFWNTLHVNAVARQIVFGSGDRRKNGDIFRGIQEVTYLPSKYAMEMSSKAYSNWNFTELALPADLIKRGLAKGDPNNPEKLELLIKDYPFAVDGLEIWIAIKKWVADYCSIYYVNDGAVTSDSELQAWWREVRHVGHGDLQDAHWWPAMDCLADLVEACTTIIWLGSAFHAAVGLGQYGYQGFVPNSPTLTSRAMPEAGAVVTEAAFLGSITPRNETLALMGMAAKSLARTGEVFLAQRPESELWTSKQSPAEALARFQESLEVVAGKIQMRNADPTLKNRAGPVEVPYNMLTPTREPGPVARGIPNSITN</sequence>
<dbReference type="GO" id="GO:0016702">
    <property type="term" value="F:oxidoreductase activity, acting on single donors with incorporation of molecular oxygen, incorporation of two atoms of oxygen"/>
    <property type="evidence" value="ECO:0007669"/>
    <property type="project" value="InterPro"/>
</dbReference>
<keyword evidence="3" id="KW-0560">Oxidoreductase</keyword>
<keyword evidence="8" id="KW-1185">Reference proteome</keyword>
<protein>
    <recommendedName>
        <fullName evidence="4">Lipoxygenase</fullName>
        <ecNumber evidence="4">1.13.11.-</ecNumber>
    </recommendedName>
</protein>
<dbReference type="InterPro" id="IPR027433">
    <property type="entry name" value="Lipoxygenase_dom_3"/>
</dbReference>
<dbReference type="Gene3D" id="4.10.375.10">
    <property type="entry name" value="Lipoxygenase-1, Domain 2"/>
    <property type="match status" value="1"/>
</dbReference>
<evidence type="ECO:0000256" key="5">
    <source>
        <dbReference type="SAM" id="MobiDB-lite"/>
    </source>
</evidence>
<evidence type="ECO:0000259" key="6">
    <source>
        <dbReference type="PROSITE" id="PS51393"/>
    </source>
</evidence>
<gene>
    <name evidence="7" type="ORF">PVAP13_9KG304752</name>
</gene>
<name>A0A8T0NRZ7_PANVG</name>
<dbReference type="Gene3D" id="2.60.60.20">
    <property type="entry name" value="PLAT/LH2 domain"/>
    <property type="match status" value="1"/>
</dbReference>
<accession>A0A8T0NRZ7</accession>
<keyword evidence="4" id="KW-0443">Lipid metabolism</keyword>
<dbReference type="Gene3D" id="3.10.450.60">
    <property type="match status" value="1"/>
</dbReference>
<dbReference type="InterPro" id="IPR036392">
    <property type="entry name" value="PLAT/LH2_dom_sf"/>
</dbReference>
<keyword evidence="4" id="KW-0275">Fatty acid biosynthesis</keyword>
<proteinExistence type="inferred from homology"/>
<keyword evidence="4" id="KW-0276">Fatty acid metabolism</keyword>
<comment type="caution">
    <text evidence="7">The sequence shown here is derived from an EMBL/GenBank/DDBJ whole genome shotgun (WGS) entry which is preliminary data.</text>
</comment>
<dbReference type="GO" id="GO:0031408">
    <property type="term" value="P:oxylipin biosynthetic process"/>
    <property type="evidence" value="ECO:0007669"/>
    <property type="project" value="UniProtKB-UniRule"/>
</dbReference>
<dbReference type="PROSITE" id="PS00081">
    <property type="entry name" value="LIPOXYGENASE_2"/>
    <property type="match status" value="1"/>
</dbReference>
<keyword evidence="1" id="KW-0479">Metal-binding</keyword>
<evidence type="ECO:0000313" key="8">
    <source>
        <dbReference type="Proteomes" id="UP000823388"/>
    </source>
</evidence>
<dbReference type="PRINTS" id="PR00468">
    <property type="entry name" value="PLTLPOXGNASE"/>
</dbReference>
<dbReference type="PRINTS" id="PR00087">
    <property type="entry name" value="LIPOXYGENASE"/>
</dbReference>
<dbReference type="InterPro" id="IPR036226">
    <property type="entry name" value="LipOase_C_sf"/>
</dbReference>
<reference evidence="7" key="1">
    <citation type="submission" date="2020-05" db="EMBL/GenBank/DDBJ databases">
        <title>WGS assembly of Panicum virgatum.</title>
        <authorList>
            <person name="Lovell J.T."/>
            <person name="Jenkins J."/>
            <person name="Shu S."/>
            <person name="Juenger T.E."/>
            <person name="Schmutz J."/>
        </authorList>
    </citation>
    <scope>NUCLEOTIDE SEQUENCE</scope>
    <source>
        <strain evidence="7">AP13</strain>
    </source>
</reference>
<dbReference type="SUPFAM" id="SSF48484">
    <property type="entry name" value="Lipoxigenase"/>
    <property type="match status" value="1"/>
</dbReference>
<dbReference type="PANTHER" id="PTHR11771">
    <property type="entry name" value="LIPOXYGENASE"/>
    <property type="match status" value="1"/>
</dbReference>
<dbReference type="InterPro" id="IPR020834">
    <property type="entry name" value="LipOase_CS"/>
</dbReference>
<keyword evidence="4" id="KW-0444">Lipid biosynthesis</keyword>
<evidence type="ECO:0000256" key="3">
    <source>
        <dbReference type="ARBA" id="ARBA00023002"/>
    </source>
</evidence>
<dbReference type="PROSITE" id="PS51393">
    <property type="entry name" value="LIPOXYGENASE_3"/>
    <property type="match status" value="1"/>
</dbReference>
<comment type="similarity">
    <text evidence="4">Belongs to the lipoxygenase family.</text>
</comment>
<evidence type="ECO:0000313" key="7">
    <source>
        <dbReference type="EMBL" id="KAG2549514.1"/>
    </source>
</evidence>
<dbReference type="Gene3D" id="4.10.372.10">
    <property type="entry name" value="Lipoxygenase-1, Domain 3"/>
    <property type="match status" value="1"/>
</dbReference>
<dbReference type="InterPro" id="IPR013819">
    <property type="entry name" value="LipOase_C"/>
</dbReference>
<keyword evidence="2" id="KW-0223">Dioxygenase</keyword>
<comment type="function">
    <text evidence="4">Plant lipoxygenase may be involved in a number of diverse aspects of plant physiology including growth and development, pest resistance, and senescence or responses to wounding.</text>
</comment>
<feature type="region of interest" description="Disordered" evidence="5">
    <location>
        <begin position="784"/>
        <end position="806"/>
    </location>
</feature>
<evidence type="ECO:0000256" key="1">
    <source>
        <dbReference type="ARBA" id="ARBA00022723"/>
    </source>
</evidence>
<feature type="region of interest" description="Disordered" evidence="5">
    <location>
        <begin position="216"/>
        <end position="237"/>
    </location>
</feature>
<organism evidence="7 8">
    <name type="scientific">Panicum virgatum</name>
    <name type="common">Blackwell switchgrass</name>
    <dbReference type="NCBI Taxonomy" id="38727"/>
    <lineage>
        <taxon>Eukaryota</taxon>
        <taxon>Viridiplantae</taxon>
        <taxon>Streptophyta</taxon>
        <taxon>Embryophyta</taxon>
        <taxon>Tracheophyta</taxon>
        <taxon>Spermatophyta</taxon>
        <taxon>Magnoliopsida</taxon>
        <taxon>Liliopsida</taxon>
        <taxon>Poales</taxon>
        <taxon>Poaceae</taxon>
        <taxon>PACMAD clade</taxon>
        <taxon>Panicoideae</taxon>
        <taxon>Panicodae</taxon>
        <taxon>Paniceae</taxon>
        <taxon>Panicinae</taxon>
        <taxon>Panicum</taxon>
        <taxon>Panicum sect. Hiantes</taxon>
    </lineage>
</organism>
<dbReference type="GO" id="GO:0006633">
    <property type="term" value="P:fatty acid biosynthetic process"/>
    <property type="evidence" value="ECO:0007669"/>
    <property type="project" value="UniProtKB-KW"/>
</dbReference>
<feature type="domain" description="Lipoxygenase" evidence="6">
    <location>
        <begin position="204"/>
        <end position="806"/>
    </location>
</feature>
<dbReference type="EMBL" id="CM029053">
    <property type="protein sequence ID" value="KAG2549514.1"/>
    <property type="molecule type" value="Genomic_DNA"/>
</dbReference>
<comment type="pathway">
    <text evidence="4">Lipid metabolism; oxylipin biosynthesis.</text>
</comment>
<dbReference type="InterPro" id="IPR000907">
    <property type="entry name" value="LipOase"/>
</dbReference>
<dbReference type="Gene3D" id="1.20.245.10">
    <property type="entry name" value="Lipoxygenase-1, Domain 5"/>
    <property type="match status" value="1"/>
</dbReference>
<dbReference type="GO" id="GO:0034440">
    <property type="term" value="P:lipid oxidation"/>
    <property type="evidence" value="ECO:0007669"/>
    <property type="project" value="InterPro"/>
</dbReference>
<dbReference type="EC" id="1.13.11.-" evidence="4"/>
<dbReference type="GO" id="GO:0046872">
    <property type="term" value="F:metal ion binding"/>
    <property type="evidence" value="ECO:0007669"/>
    <property type="project" value="UniProtKB-UniRule"/>
</dbReference>
<keyword evidence="4" id="KW-0925">Oxylipin biosynthesis</keyword>
<evidence type="ECO:0000256" key="2">
    <source>
        <dbReference type="ARBA" id="ARBA00022964"/>
    </source>
</evidence>
<dbReference type="InterPro" id="IPR001246">
    <property type="entry name" value="LipOase_plant"/>
</dbReference>
<dbReference type="Pfam" id="PF00305">
    <property type="entry name" value="Lipoxygenase"/>
    <property type="match status" value="3"/>
</dbReference>
<dbReference type="AlphaFoldDB" id="A0A8T0NRZ7"/>
<dbReference type="SUPFAM" id="SSF49723">
    <property type="entry name" value="Lipase/lipooxygenase domain (PLAT/LH2 domain)"/>
    <property type="match status" value="1"/>
</dbReference>
<evidence type="ECO:0000256" key="4">
    <source>
        <dbReference type="RuleBase" id="RU003975"/>
    </source>
</evidence>